<feature type="transmembrane region" description="Helical" evidence="7">
    <location>
        <begin position="98"/>
        <end position="117"/>
    </location>
</feature>
<feature type="transmembrane region" description="Helical" evidence="7">
    <location>
        <begin position="64"/>
        <end position="86"/>
    </location>
</feature>
<dbReference type="PANTHER" id="PTHR23517:SF2">
    <property type="entry name" value="MULTIDRUG RESISTANCE PROTEIN MDTH"/>
    <property type="match status" value="1"/>
</dbReference>
<dbReference type="PATRIC" id="fig|446465.5.peg.1572"/>
<dbReference type="HOGENOM" id="CLU_001265_60_5_11"/>
<feature type="transmembrane region" description="Helical" evidence="7">
    <location>
        <begin position="298"/>
        <end position="316"/>
    </location>
</feature>
<dbReference type="Gene3D" id="1.20.1250.20">
    <property type="entry name" value="MFS general substrate transporter like domains"/>
    <property type="match status" value="1"/>
</dbReference>
<protein>
    <submittedName>
        <fullName evidence="8">Major Facilitator Superfamily transporter</fullName>
    </submittedName>
</protein>
<feature type="transmembrane region" description="Helical" evidence="7">
    <location>
        <begin position="185"/>
        <end position="210"/>
    </location>
</feature>
<dbReference type="EMBL" id="CP001643">
    <property type="protein sequence ID" value="ACU85406.1"/>
    <property type="molecule type" value="Genomic_DNA"/>
</dbReference>
<organism evidence="8 9">
    <name type="scientific">Brachybacterium faecium (strain ATCC 43885 / DSM 4810 / JCM 11609 / LMG 19847 / NBRC 14762 / NCIMB 9860 / 6-10)</name>
    <dbReference type="NCBI Taxonomy" id="446465"/>
    <lineage>
        <taxon>Bacteria</taxon>
        <taxon>Bacillati</taxon>
        <taxon>Actinomycetota</taxon>
        <taxon>Actinomycetes</taxon>
        <taxon>Micrococcales</taxon>
        <taxon>Dermabacteraceae</taxon>
        <taxon>Brachybacterium</taxon>
    </lineage>
</organism>
<keyword evidence="5 7" id="KW-1133">Transmembrane helix</keyword>
<evidence type="ECO:0000256" key="7">
    <source>
        <dbReference type="SAM" id="Phobius"/>
    </source>
</evidence>
<evidence type="ECO:0000256" key="6">
    <source>
        <dbReference type="ARBA" id="ARBA00023136"/>
    </source>
</evidence>
<dbReference type="InterPro" id="IPR011701">
    <property type="entry name" value="MFS"/>
</dbReference>
<dbReference type="PANTHER" id="PTHR23517">
    <property type="entry name" value="RESISTANCE PROTEIN MDTM, PUTATIVE-RELATED-RELATED"/>
    <property type="match status" value="1"/>
</dbReference>
<accession>C7MCU9</accession>
<feature type="transmembrane region" description="Helical" evidence="7">
    <location>
        <begin position="158"/>
        <end position="179"/>
    </location>
</feature>
<keyword evidence="4 7" id="KW-0812">Transmembrane</keyword>
<evidence type="ECO:0000256" key="5">
    <source>
        <dbReference type="ARBA" id="ARBA00022989"/>
    </source>
</evidence>
<keyword evidence="3" id="KW-1003">Cell membrane</keyword>
<feature type="transmembrane region" description="Helical" evidence="7">
    <location>
        <begin position="322"/>
        <end position="343"/>
    </location>
</feature>
<dbReference type="InterPro" id="IPR036259">
    <property type="entry name" value="MFS_trans_sf"/>
</dbReference>
<keyword evidence="6 7" id="KW-0472">Membrane</keyword>
<evidence type="ECO:0000256" key="1">
    <source>
        <dbReference type="ARBA" id="ARBA00004651"/>
    </source>
</evidence>
<dbReference type="eggNOG" id="COG2814">
    <property type="taxonomic scope" value="Bacteria"/>
</dbReference>
<dbReference type="AlphaFoldDB" id="C7MCU9"/>
<name>C7MCU9_BRAFD</name>
<feature type="transmembrane region" description="Helical" evidence="7">
    <location>
        <begin position="263"/>
        <end position="286"/>
    </location>
</feature>
<evidence type="ECO:0000313" key="9">
    <source>
        <dbReference type="Proteomes" id="UP000001919"/>
    </source>
</evidence>
<evidence type="ECO:0000256" key="3">
    <source>
        <dbReference type="ARBA" id="ARBA00022475"/>
    </source>
</evidence>
<dbReference type="Proteomes" id="UP000001919">
    <property type="component" value="Chromosome"/>
</dbReference>
<feature type="transmembrane region" description="Helical" evidence="7">
    <location>
        <begin position="123"/>
        <end position="146"/>
    </location>
</feature>
<dbReference type="OrthoDB" id="3865324at2"/>
<feature type="transmembrane region" description="Helical" evidence="7">
    <location>
        <begin position="230"/>
        <end position="251"/>
    </location>
</feature>
<dbReference type="SUPFAM" id="SSF103473">
    <property type="entry name" value="MFS general substrate transporter"/>
    <property type="match status" value="1"/>
</dbReference>
<feature type="transmembrane region" description="Helical" evidence="7">
    <location>
        <begin position="36"/>
        <end position="58"/>
    </location>
</feature>
<comment type="subcellular location">
    <subcellularLocation>
        <location evidence="1">Cell membrane</location>
        <topology evidence="1">Multi-pass membrane protein</topology>
    </subcellularLocation>
</comment>
<sequence>MDDSRDRRDRSVVAMLTAPYASAAATLTGSPAMRALALLTAINALGNGLFATISILFYTQHLGFSVGFVSATLLGATLLAISGDLLSGRVSDSVSPKPMLLAGLLLSALASAALLAVEGRSSFAVVLCLLSLGQGLCMSSNTALIRRLAGQSPALSRASLRSLLTLGISAGALLAGIILADGGLAAFRIAILTNAATFVIAASLLSRIAVPRAAPGAPRRPLPVLPDRRFALFSLANGAISIHLHALPFALPLWTVLHHPELTWIVGLLVALNALLGAALQVPASAGIASIRTASSRLLLGAAGIAVSYLFFVSGWTTSTLLLVTALLGLLLVHTAGEVLYAAGTMELLFRLAPEEQQGQYGAFYGVSSGTMASAAPVVLGAAIATSSGWGWWALAGATMLLAGVIRAVSLRAG</sequence>
<feature type="transmembrane region" description="Helical" evidence="7">
    <location>
        <begin position="363"/>
        <end position="384"/>
    </location>
</feature>
<reference evidence="8 9" key="1">
    <citation type="journal article" date="2009" name="Stand. Genomic Sci.">
        <title>Complete genome sequence of Brachybacterium faecium type strain (Schefferle 6-10).</title>
        <authorList>
            <person name="Lapidus A."/>
            <person name="Pukall R."/>
            <person name="Labuttii K."/>
            <person name="Copeland A."/>
            <person name="Del Rio T.G."/>
            <person name="Nolan M."/>
            <person name="Chen F."/>
            <person name="Lucas S."/>
            <person name="Tice H."/>
            <person name="Cheng J.F."/>
            <person name="Bruce D."/>
            <person name="Goodwin L."/>
            <person name="Pitluck S."/>
            <person name="Rohde M."/>
            <person name="Goker M."/>
            <person name="Pati A."/>
            <person name="Ivanova N."/>
            <person name="Mavrommatis K."/>
            <person name="Chen A."/>
            <person name="Palaniappan K."/>
            <person name="D'haeseleer P."/>
            <person name="Chain P."/>
            <person name="Bristow J."/>
            <person name="Eisen J.A."/>
            <person name="Markowitz V."/>
            <person name="Hugenholtz P."/>
            <person name="Kyrpides N.C."/>
            <person name="Klenk H.P."/>
        </authorList>
    </citation>
    <scope>NUCLEOTIDE SEQUENCE [LARGE SCALE GENOMIC DNA]</scope>
    <source>
        <strain evidence="9">ATCC 43885 / DSM 4810 / JCM 11609 / LMG 19847 / NBRC 14762 / NCIMB 9860 / 6-10</strain>
    </source>
</reference>
<evidence type="ECO:0000256" key="4">
    <source>
        <dbReference type="ARBA" id="ARBA00022692"/>
    </source>
</evidence>
<keyword evidence="9" id="KW-1185">Reference proteome</keyword>
<proteinExistence type="predicted"/>
<evidence type="ECO:0000313" key="8">
    <source>
        <dbReference type="EMBL" id="ACU85406.1"/>
    </source>
</evidence>
<dbReference type="Pfam" id="PF07690">
    <property type="entry name" value="MFS_1"/>
    <property type="match status" value="1"/>
</dbReference>
<evidence type="ECO:0000256" key="2">
    <source>
        <dbReference type="ARBA" id="ARBA00022448"/>
    </source>
</evidence>
<dbReference type="GO" id="GO:0022857">
    <property type="term" value="F:transmembrane transporter activity"/>
    <property type="evidence" value="ECO:0007669"/>
    <property type="project" value="InterPro"/>
</dbReference>
<dbReference type="GO" id="GO:0005886">
    <property type="term" value="C:plasma membrane"/>
    <property type="evidence" value="ECO:0007669"/>
    <property type="project" value="UniProtKB-SubCell"/>
</dbReference>
<feature type="transmembrane region" description="Helical" evidence="7">
    <location>
        <begin position="390"/>
        <end position="409"/>
    </location>
</feature>
<keyword evidence="2" id="KW-0813">Transport</keyword>
<dbReference type="KEGG" id="bfa:Bfae_15780"/>
<gene>
    <name evidence="8" type="ordered locus">Bfae_15780</name>
</gene>
<dbReference type="InterPro" id="IPR050171">
    <property type="entry name" value="MFS_Transporters"/>
</dbReference>